<evidence type="ECO:0000313" key="3">
    <source>
        <dbReference type="Proteomes" id="UP001169063"/>
    </source>
</evidence>
<reference evidence="2" key="1">
    <citation type="submission" date="2023-07" db="EMBL/GenBank/DDBJ databases">
        <title>Brevundimonas soil sp. nov., isolated from the soil of chemical plant.</title>
        <authorList>
            <person name="Wu N."/>
        </authorList>
    </citation>
    <scope>NUCLEOTIDE SEQUENCE</scope>
    <source>
        <strain evidence="2">XZ-24</strain>
    </source>
</reference>
<protein>
    <recommendedName>
        <fullName evidence="4">Alkaline proteinase inhibitor/ Outer membrane lipoprotein Omp19 domain-containing protein</fullName>
    </recommendedName>
</protein>
<organism evidence="2 3">
    <name type="scientific">Peiella sedimenti</name>
    <dbReference type="NCBI Taxonomy" id="3061083"/>
    <lineage>
        <taxon>Bacteria</taxon>
        <taxon>Pseudomonadati</taxon>
        <taxon>Pseudomonadota</taxon>
        <taxon>Alphaproteobacteria</taxon>
        <taxon>Caulobacterales</taxon>
        <taxon>Caulobacteraceae</taxon>
        <taxon>Peiella</taxon>
    </lineage>
</organism>
<evidence type="ECO:0000256" key="1">
    <source>
        <dbReference type="SAM" id="SignalP"/>
    </source>
</evidence>
<keyword evidence="3" id="KW-1185">Reference proteome</keyword>
<evidence type="ECO:0000313" key="2">
    <source>
        <dbReference type="EMBL" id="MDO1558012.1"/>
    </source>
</evidence>
<accession>A0ABT8SHG5</accession>
<name>A0ABT8SHG5_9CAUL</name>
<comment type="caution">
    <text evidence="2">The sequence shown here is derived from an EMBL/GenBank/DDBJ whole genome shotgun (WGS) entry which is preliminary data.</text>
</comment>
<feature type="signal peptide" evidence="1">
    <location>
        <begin position="1"/>
        <end position="26"/>
    </location>
</feature>
<sequence>MRRSIYASLVAAPLLLSGLAACQAPAEAPAAPVEADADQAAIRGDYVLSGRGGEACNLALEPGGGVRMGAGCETALPQPFTRWSYAAPDLTLSDGSGGQAMLTLEGPQFVGRSGTGTIDWTLRRR</sequence>
<dbReference type="EMBL" id="JAUKTR010000001">
    <property type="protein sequence ID" value="MDO1558012.1"/>
    <property type="molecule type" value="Genomic_DNA"/>
</dbReference>
<proteinExistence type="predicted"/>
<keyword evidence="1" id="KW-0732">Signal</keyword>
<feature type="chain" id="PRO_5045290364" description="Alkaline proteinase inhibitor/ Outer membrane lipoprotein Omp19 domain-containing protein" evidence="1">
    <location>
        <begin position="27"/>
        <end position="125"/>
    </location>
</feature>
<dbReference type="PROSITE" id="PS51257">
    <property type="entry name" value="PROKAR_LIPOPROTEIN"/>
    <property type="match status" value="1"/>
</dbReference>
<dbReference type="Proteomes" id="UP001169063">
    <property type="component" value="Unassembled WGS sequence"/>
</dbReference>
<evidence type="ECO:0008006" key="4">
    <source>
        <dbReference type="Google" id="ProtNLM"/>
    </source>
</evidence>
<dbReference type="SUPFAM" id="SSF50882">
    <property type="entry name" value="beta-Barrel protease inhibitors"/>
    <property type="match status" value="1"/>
</dbReference>
<gene>
    <name evidence="2" type="ORF">Q0812_01045</name>
</gene>
<dbReference type="InterPro" id="IPR016085">
    <property type="entry name" value="Protease_inh_B-barrel_dom"/>
</dbReference>
<dbReference type="RefSeq" id="WP_302108436.1">
    <property type="nucleotide sequence ID" value="NZ_JAUKTR010000001.1"/>
</dbReference>